<comment type="caution">
    <text evidence="5">The sequence shown here is derived from an EMBL/GenBank/DDBJ whole genome shotgun (WGS) entry which is preliminary data.</text>
</comment>
<reference evidence="5 6" key="1">
    <citation type="submission" date="2017-06" db="EMBL/GenBank/DDBJ databases">
        <title>Draft genome sequence of anaerobic fermentative bacterium Anaeromicrobium sediminis DY2726D isolated from West Pacific Ocean sediments.</title>
        <authorList>
            <person name="Zeng X."/>
        </authorList>
    </citation>
    <scope>NUCLEOTIDE SEQUENCE [LARGE SCALE GENOMIC DNA]</scope>
    <source>
        <strain evidence="5 6">DY2726D</strain>
    </source>
</reference>
<dbReference type="EMBL" id="NIBG01000014">
    <property type="protein sequence ID" value="PAB58583.1"/>
    <property type="molecule type" value="Genomic_DNA"/>
</dbReference>
<dbReference type="PANTHER" id="PTHR33442">
    <property type="entry name" value="TRANS-3-HYDROXY-L-PROLINE DEHYDRATASE"/>
    <property type="match status" value="1"/>
</dbReference>
<evidence type="ECO:0000313" key="5">
    <source>
        <dbReference type="EMBL" id="PAB58583.1"/>
    </source>
</evidence>
<dbReference type="Gene3D" id="3.10.310.10">
    <property type="entry name" value="Diaminopimelate Epimerase, Chain A, domain 1"/>
    <property type="match status" value="2"/>
</dbReference>
<dbReference type="PIRSF" id="PIRSF029792">
    <property type="entry name" value="Pro_racemase"/>
    <property type="match status" value="1"/>
</dbReference>
<proteinExistence type="inferred from homology"/>
<keyword evidence="6" id="KW-1185">Reference proteome</keyword>
<dbReference type="AlphaFoldDB" id="A0A267MIG3"/>
<name>A0A267MIG3_9FIRM</name>
<dbReference type="OrthoDB" id="181267at2"/>
<dbReference type="SFLD" id="SFLDS00028">
    <property type="entry name" value="Proline_Racemase"/>
    <property type="match status" value="1"/>
</dbReference>
<dbReference type="Proteomes" id="UP000216024">
    <property type="component" value="Unassembled WGS sequence"/>
</dbReference>
<accession>A0A267MIG3</accession>
<dbReference type="EC" id="5.1.1.4" evidence="3"/>
<dbReference type="NCBIfam" id="NF010576">
    <property type="entry name" value="PRK13969.1"/>
    <property type="match status" value="1"/>
</dbReference>
<sequence>MKTSKSIHAVDSHTMGEPTRVVIGGVPVIPGKSMAEKKTYLEDNLDTLRTSIMHEPRGHNDMFGSIITQPTMDDADLGIIFMDGGGYLNMCGHGSIGAATIAVETGMVPVVEPFTQINLESPAGLIRSRVKVEDGKAKEVSIVNVPSFLYKENLEIFVPSLDKKVTFDLSFGGSFFILVKSEELGLDICAENTTKLSSVGMEILEIVNREIEIQHPTLEHIKTADLVEVYGPAKSPEADLQNVVIFGEGQVDRSPCGTGTSAKVATLYARGDLGLNEEFVYESITGTMFRARALEEVDCAGYKAVIPEITGSAFITGFNHFLIDPEDPLKHGFTLR</sequence>
<evidence type="ECO:0000256" key="3">
    <source>
        <dbReference type="ARBA" id="ARBA00067038"/>
    </source>
</evidence>
<evidence type="ECO:0000313" key="6">
    <source>
        <dbReference type="Proteomes" id="UP000216024"/>
    </source>
</evidence>
<comment type="catalytic activity">
    <reaction evidence="2">
        <text>L-proline = D-proline</text>
        <dbReference type="Rhea" id="RHEA:10680"/>
        <dbReference type="ChEBI" id="CHEBI:57726"/>
        <dbReference type="ChEBI" id="CHEBI:60039"/>
        <dbReference type="EC" id="5.1.1.4"/>
    </reaction>
</comment>
<dbReference type="InterPro" id="IPR008794">
    <property type="entry name" value="Pro_racemase_fam"/>
</dbReference>
<evidence type="ECO:0000256" key="1">
    <source>
        <dbReference type="ARBA" id="ARBA00007529"/>
    </source>
</evidence>
<dbReference type="GO" id="GO:0018112">
    <property type="term" value="F:proline racemase activity"/>
    <property type="evidence" value="ECO:0007669"/>
    <property type="project" value="UniProtKB-EC"/>
</dbReference>
<protein>
    <recommendedName>
        <fullName evidence="4">Proline racemase</fullName>
        <ecNumber evidence="3">5.1.1.4</ecNumber>
    </recommendedName>
</protein>
<organism evidence="5 6">
    <name type="scientific">Anaeromicrobium sediminis</name>
    <dbReference type="NCBI Taxonomy" id="1478221"/>
    <lineage>
        <taxon>Bacteria</taxon>
        <taxon>Bacillati</taxon>
        <taxon>Bacillota</taxon>
        <taxon>Clostridia</taxon>
        <taxon>Peptostreptococcales</taxon>
        <taxon>Thermotaleaceae</taxon>
        <taxon>Anaeromicrobium</taxon>
    </lineage>
</organism>
<dbReference type="SUPFAM" id="SSF54506">
    <property type="entry name" value="Diaminopimelate epimerase-like"/>
    <property type="match status" value="1"/>
</dbReference>
<dbReference type="FunFam" id="3.10.310.10:FF:000005">
    <property type="entry name" value="Proline racemase"/>
    <property type="match status" value="1"/>
</dbReference>
<dbReference type="Pfam" id="PF05544">
    <property type="entry name" value="Pro_racemase"/>
    <property type="match status" value="1"/>
</dbReference>
<dbReference type="PANTHER" id="PTHR33442:SF5">
    <property type="entry name" value="BIFUNCTIONAL TRANS-3-HYDROXY-L-PROLINE DEHYDRATASE_2-EPIMERASE"/>
    <property type="match status" value="1"/>
</dbReference>
<gene>
    <name evidence="5" type="ORF">CCE28_14915</name>
</gene>
<dbReference type="RefSeq" id="WP_095134526.1">
    <property type="nucleotide sequence ID" value="NZ_NIBG01000014.1"/>
</dbReference>
<dbReference type="GO" id="GO:0047580">
    <property type="term" value="F:4-hydroxyproline epimerase activity"/>
    <property type="evidence" value="ECO:0007669"/>
    <property type="project" value="TreeGrafter"/>
</dbReference>
<evidence type="ECO:0000256" key="4">
    <source>
        <dbReference type="ARBA" id="ARBA00069700"/>
    </source>
</evidence>
<comment type="similarity">
    <text evidence="1">Belongs to the proline racemase family.</text>
</comment>
<evidence type="ECO:0000256" key="2">
    <source>
        <dbReference type="ARBA" id="ARBA00052373"/>
    </source>
</evidence>